<organism evidence="2 3">
    <name type="scientific">Hibiscus syriacus</name>
    <name type="common">Rose of Sharon</name>
    <dbReference type="NCBI Taxonomy" id="106335"/>
    <lineage>
        <taxon>Eukaryota</taxon>
        <taxon>Viridiplantae</taxon>
        <taxon>Streptophyta</taxon>
        <taxon>Embryophyta</taxon>
        <taxon>Tracheophyta</taxon>
        <taxon>Spermatophyta</taxon>
        <taxon>Magnoliopsida</taxon>
        <taxon>eudicotyledons</taxon>
        <taxon>Gunneridae</taxon>
        <taxon>Pentapetalae</taxon>
        <taxon>rosids</taxon>
        <taxon>malvids</taxon>
        <taxon>Malvales</taxon>
        <taxon>Malvaceae</taxon>
        <taxon>Malvoideae</taxon>
        <taxon>Hibiscus</taxon>
    </lineage>
</organism>
<accession>A0A6A3CNA2</accession>
<gene>
    <name evidence="2" type="ORF">F3Y22_tig00004111pilonHSYRG00114</name>
</gene>
<protein>
    <submittedName>
        <fullName evidence="2">Uncharacterized protein</fullName>
    </submittedName>
</protein>
<comment type="caution">
    <text evidence="2">The sequence shown here is derived from an EMBL/GenBank/DDBJ whole genome shotgun (WGS) entry which is preliminary data.</text>
</comment>
<evidence type="ECO:0000256" key="1">
    <source>
        <dbReference type="SAM" id="MobiDB-lite"/>
    </source>
</evidence>
<dbReference type="PANTHER" id="PTHR36482">
    <property type="entry name" value="OSJNBA0024J22.15 PROTEIN"/>
    <property type="match status" value="1"/>
</dbReference>
<sequence length="165" mass="18196">MASCQLMAPQSSSPKSQSSSQIQTQAEICNKITYTLTLEGKKIWKGDQSDLPDKAKTIARGDKGTFTHLGSDGGSYGAVVYKIQNESKKWVVAWKNLKDKKNKVYTEITDQSVKWNDVKDKLDTEGSADYDTENLGYIAEVKIEADGNSPNMTAYIEPDSVSMAK</sequence>
<reference evidence="2" key="1">
    <citation type="submission" date="2019-09" db="EMBL/GenBank/DDBJ databases">
        <title>Draft genome information of white flower Hibiscus syriacus.</title>
        <authorList>
            <person name="Kim Y.-M."/>
        </authorList>
    </citation>
    <scope>NUCLEOTIDE SEQUENCE [LARGE SCALE GENOMIC DNA]</scope>
    <source>
        <strain evidence="2">YM2019G1</strain>
    </source>
</reference>
<proteinExistence type="predicted"/>
<dbReference type="EMBL" id="VEPZ02000249">
    <property type="protein sequence ID" value="KAE8728708.1"/>
    <property type="molecule type" value="Genomic_DNA"/>
</dbReference>
<evidence type="ECO:0000313" key="3">
    <source>
        <dbReference type="Proteomes" id="UP000436088"/>
    </source>
</evidence>
<name>A0A6A3CNA2_HIBSY</name>
<keyword evidence="3" id="KW-1185">Reference proteome</keyword>
<feature type="compositionally biased region" description="Low complexity" evidence="1">
    <location>
        <begin position="10"/>
        <end position="22"/>
    </location>
</feature>
<dbReference type="InterPro" id="IPR053085">
    <property type="entry name" value="Jasmonate-induced_protein"/>
</dbReference>
<evidence type="ECO:0000313" key="2">
    <source>
        <dbReference type="EMBL" id="KAE8728708.1"/>
    </source>
</evidence>
<feature type="region of interest" description="Disordered" evidence="1">
    <location>
        <begin position="1"/>
        <end position="22"/>
    </location>
</feature>
<dbReference type="AlphaFoldDB" id="A0A6A3CNA2"/>
<dbReference type="PANTHER" id="PTHR36482:SF6">
    <property type="entry name" value="JASMONATE-INDUCED PROTEIN HOMOLOG"/>
    <property type="match status" value="1"/>
</dbReference>
<dbReference type="Gene3D" id="2.60.270.50">
    <property type="match status" value="1"/>
</dbReference>
<dbReference type="Proteomes" id="UP000436088">
    <property type="component" value="Unassembled WGS sequence"/>
</dbReference>
<dbReference type="OrthoDB" id="978642at2759"/>